<dbReference type="Pfam" id="PF00877">
    <property type="entry name" value="NLPC_P60"/>
    <property type="match status" value="1"/>
</dbReference>
<dbReference type="PROSITE" id="PS51935">
    <property type="entry name" value="NLPC_P60"/>
    <property type="match status" value="1"/>
</dbReference>
<feature type="signal peptide" evidence="7">
    <location>
        <begin position="1"/>
        <end position="21"/>
    </location>
</feature>
<dbReference type="Proteomes" id="UP000677082">
    <property type="component" value="Unassembled WGS sequence"/>
</dbReference>
<dbReference type="EMBL" id="BOQN01000061">
    <property type="protein sequence ID" value="GIM92949.1"/>
    <property type="molecule type" value="Genomic_DNA"/>
</dbReference>
<comment type="similarity">
    <text evidence="1">Belongs to the peptidase C40 family.</text>
</comment>
<keyword evidence="3" id="KW-0378">Hydrolase</keyword>
<dbReference type="PANTHER" id="PTHR47359">
    <property type="entry name" value="PEPTIDOGLYCAN DL-ENDOPEPTIDASE CWLO"/>
    <property type="match status" value="1"/>
</dbReference>
<evidence type="ECO:0000256" key="5">
    <source>
        <dbReference type="SAM" id="Coils"/>
    </source>
</evidence>
<dbReference type="SUPFAM" id="SSF54001">
    <property type="entry name" value="Cysteine proteinases"/>
    <property type="match status" value="1"/>
</dbReference>
<name>A0A919TBH9_9ACTN</name>
<evidence type="ECO:0000256" key="1">
    <source>
        <dbReference type="ARBA" id="ARBA00007074"/>
    </source>
</evidence>
<keyword evidence="4" id="KW-0788">Thiol protease</keyword>
<evidence type="ECO:0000256" key="3">
    <source>
        <dbReference type="ARBA" id="ARBA00022801"/>
    </source>
</evidence>
<keyword evidence="7" id="KW-0732">Signal</keyword>
<dbReference type="GO" id="GO:0006508">
    <property type="term" value="P:proteolysis"/>
    <property type="evidence" value="ECO:0007669"/>
    <property type="project" value="UniProtKB-KW"/>
</dbReference>
<evidence type="ECO:0000313" key="9">
    <source>
        <dbReference type="EMBL" id="GIM92949.1"/>
    </source>
</evidence>
<feature type="coiled-coil region" evidence="5">
    <location>
        <begin position="97"/>
        <end position="124"/>
    </location>
</feature>
<dbReference type="PANTHER" id="PTHR47359:SF3">
    <property type="entry name" value="NLP_P60 DOMAIN-CONTAINING PROTEIN-RELATED"/>
    <property type="match status" value="1"/>
</dbReference>
<keyword evidence="5" id="KW-0175">Coiled coil</keyword>
<organism evidence="9 10">
    <name type="scientific">Paractinoplanes toevensis</name>
    <dbReference type="NCBI Taxonomy" id="571911"/>
    <lineage>
        <taxon>Bacteria</taxon>
        <taxon>Bacillati</taxon>
        <taxon>Actinomycetota</taxon>
        <taxon>Actinomycetes</taxon>
        <taxon>Micromonosporales</taxon>
        <taxon>Micromonosporaceae</taxon>
        <taxon>Paractinoplanes</taxon>
    </lineage>
</organism>
<dbReference type="InterPro" id="IPR051794">
    <property type="entry name" value="PG_Endopeptidase_C40"/>
</dbReference>
<dbReference type="GO" id="GO:0008234">
    <property type="term" value="F:cysteine-type peptidase activity"/>
    <property type="evidence" value="ECO:0007669"/>
    <property type="project" value="UniProtKB-KW"/>
</dbReference>
<evidence type="ECO:0000256" key="6">
    <source>
        <dbReference type="SAM" id="MobiDB-lite"/>
    </source>
</evidence>
<protein>
    <recommendedName>
        <fullName evidence="8">NlpC/P60 domain-containing protein</fullName>
    </recommendedName>
</protein>
<evidence type="ECO:0000256" key="2">
    <source>
        <dbReference type="ARBA" id="ARBA00022670"/>
    </source>
</evidence>
<dbReference type="Gene3D" id="3.90.1720.10">
    <property type="entry name" value="endopeptidase domain like (from Nostoc punctiforme)"/>
    <property type="match status" value="1"/>
</dbReference>
<dbReference type="InterPro" id="IPR038765">
    <property type="entry name" value="Papain-like_cys_pep_sf"/>
</dbReference>
<dbReference type="AlphaFoldDB" id="A0A919TBH9"/>
<reference evidence="9 10" key="1">
    <citation type="submission" date="2021-03" db="EMBL/GenBank/DDBJ databases">
        <title>Whole genome shotgun sequence of Actinoplanes toevensis NBRC 105298.</title>
        <authorList>
            <person name="Komaki H."/>
            <person name="Tamura T."/>
        </authorList>
    </citation>
    <scope>NUCLEOTIDE SEQUENCE [LARGE SCALE GENOMIC DNA]</scope>
    <source>
        <strain evidence="9 10">NBRC 105298</strain>
    </source>
</reference>
<evidence type="ECO:0000313" key="10">
    <source>
        <dbReference type="Proteomes" id="UP000677082"/>
    </source>
</evidence>
<sequence length="524" mass="54352">MLSAAATAAIAALFNPVPALAAPTVPQVPAAPAVPDVGSRPMALGTLVLPGQTATTTPVVTPTLTGSATSPVLQKIEKGRAEIATIGDDLIQLGQDRDLAETQYKATEQRYAEAADTLQDARTAAASAAAQSMIEAAGLPPGAFEPGLAGLDDLARLQRGDASTEQATARQISSAETAVQLTLDQQTLAKEHWKDLIGQYTKLNTQLSKKQAAQQKLELANAVELSAAETSETVTDSALGAQYLAGAEAGRGSDPRAIQALEFALAQRGDPYVWSEEGPDQYDCSGLMYAAYHSVGFPLTRVSRDQYWQTRNKVVDRYSLLPGDLLFFSYSNSWRGIHHVAMYAGNGMMVEAPRTGLNVRLTPVRWSRLFQATRIFGSVEGTTEGPVLGSPDPEPADPTTTTPTTSPTTSKPPTNPTSKPPTTTPPTKPTTPSTPPTTPSTPPTTPSTSPTTPSTPPTTSTSPTTSTAPEPTTAPATTSAPATGGSEETSKPATSTSSANATEQTSQSSSAAQSATTSSSASAN</sequence>
<gene>
    <name evidence="9" type="ORF">Ato02nite_047420</name>
</gene>
<feature type="compositionally biased region" description="Low complexity" evidence="6">
    <location>
        <begin position="446"/>
        <end position="524"/>
    </location>
</feature>
<evidence type="ECO:0000256" key="4">
    <source>
        <dbReference type="ARBA" id="ARBA00022807"/>
    </source>
</evidence>
<dbReference type="PRINTS" id="PR01217">
    <property type="entry name" value="PRICHEXTENSN"/>
</dbReference>
<proteinExistence type="inferred from homology"/>
<feature type="domain" description="NlpC/P60" evidence="8">
    <location>
        <begin position="251"/>
        <end position="382"/>
    </location>
</feature>
<feature type="compositionally biased region" description="Pro residues" evidence="6">
    <location>
        <begin position="413"/>
        <end position="445"/>
    </location>
</feature>
<evidence type="ECO:0000256" key="7">
    <source>
        <dbReference type="SAM" id="SignalP"/>
    </source>
</evidence>
<evidence type="ECO:0000259" key="8">
    <source>
        <dbReference type="PROSITE" id="PS51935"/>
    </source>
</evidence>
<keyword evidence="10" id="KW-1185">Reference proteome</keyword>
<dbReference type="RefSeq" id="WP_246607342.1">
    <property type="nucleotide sequence ID" value="NZ_BOQN01000061.1"/>
</dbReference>
<feature type="compositionally biased region" description="Low complexity" evidence="6">
    <location>
        <begin position="397"/>
        <end position="412"/>
    </location>
</feature>
<accession>A0A919TBH9</accession>
<dbReference type="InterPro" id="IPR000064">
    <property type="entry name" value="NLP_P60_dom"/>
</dbReference>
<comment type="caution">
    <text evidence="9">The sequence shown here is derived from an EMBL/GenBank/DDBJ whole genome shotgun (WGS) entry which is preliminary data.</text>
</comment>
<feature type="chain" id="PRO_5037345410" description="NlpC/P60 domain-containing protein" evidence="7">
    <location>
        <begin position="22"/>
        <end position="524"/>
    </location>
</feature>
<feature type="region of interest" description="Disordered" evidence="6">
    <location>
        <begin position="380"/>
        <end position="524"/>
    </location>
</feature>
<keyword evidence="2" id="KW-0645">Protease</keyword>